<dbReference type="OrthoDB" id="3260945at2759"/>
<evidence type="ECO:0000313" key="1">
    <source>
        <dbReference type="EMBL" id="KZP02169.1"/>
    </source>
</evidence>
<protein>
    <recommendedName>
        <fullName evidence="3">DEAD/DEAH box helicase domain-containing protein</fullName>
    </recommendedName>
</protein>
<evidence type="ECO:0000313" key="2">
    <source>
        <dbReference type="Proteomes" id="UP000076532"/>
    </source>
</evidence>
<accession>A0A167SRE8</accession>
<evidence type="ECO:0008006" key="3">
    <source>
        <dbReference type="Google" id="ProtNLM"/>
    </source>
</evidence>
<reference evidence="1 2" key="1">
    <citation type="journal article" date="2016" name="Mol. Biol. Evol.">
        <title>Comparative Genomics of Early-Diverging Mushroom-Forming Fungi Provides Insights into the Origins of Lignocellulose Decay Capabilities.</title>
        <authorList>
            <person name="Nagy L.G."/>
            <person name="Riley R."/>
            <person name="Tritt A."/>
            <person name="Adam C."/>
            <person name="Daum C."/>
            <person name="Floudas D."/>
            <person name="Sun H."/>
            <person name="Yadav J.S."/>
            <person name="Pangilinan J."/>
            <person name="Larsson K.H."/>
            <person name="Matsuura K."/>
            <person name="Barry K."/>
            <person name="Labutti K."/>
            <person name="Kuo R."/>
            <person name="Ohm R.A."/>
            <person name="Bhattacharya S.S."/>
            <person name="Shirouzu T."/>
            <person name="Yoshinaga Y."/>
            <person name="Martin F.M."/>
            <person name="Grigoriev I.V."/>
            <person name="Hibbett D.S."/>
        </authorList>
    </citation>
    <scope>NUCLEOTIDE SEQUENCE [LARGE SCALE GENOMIC DNA]</scope>
    <source>
        <strain evidence="1 2">CBS 109695</strain>
    </source>
</reference>
<keyword evidence="2" id="KW-1185">Reference proteome</keyword>
<dbReference type="InterPro" id="IPR027417">
    <property type="entry name" value="P-loop_NTPase"/>
</dbReference>
<dbReference type="Gene3D" id="3.40.50.300">
    <property type="entry name" value="P-loop containing nucleotide triphosphate hydrolases"/>
    <property type="match status" value="1"/>
</dbReference>
<sequence length="108" mass="11809">MDLELVSTLSFRWQDDIGLETITKIISKKVPQWPTGLYDWQLPLVAKILDGECLLCCTATSDGKSALFGAPALIFVEIGHNPSLYPPLPRKAKPVSIVITPTACLQIS</sequence>
<dbReference type="AlphaFoldDB" id="A0A167SRE8"/>
<name>A0A167SRE8_9AGAM</name>
<dbReference type="SUPFAM" id="SSF52540">
    <property type="entry name" value="P-loop containing nucleoside triphosphate hydrolases"/>
    <property type="match status" value="1"/>
</dbReference>
<gene>
    <name evidence="1" type="ORF">FIBSPDRAFT_970344</name>
</gene>
<dbReference type="EMBL" id="KV418884">
    <property type="protein sequence ID" value="KZP02169.1"/>
    <property type="molecule type" value="Genomic_DNA"/>
</dbReference>
<organism evidence="1 2">
    <name type="scientific">Athelia psychrophila</name>
    <dbReference type="NCBI Taxonomy" id="1759441"/>
    <lineage>
        <taxon>Eukaryota</taxon>
        <taxon>Fungi</taxon>
        <taxon>Dikarya</taxon>
        <taxon>Basidiomycota</taxon>
        <taxon>Agaricomycotina</taxon>
        <taxon>Agaricomycetes</taxon>
        <taxon>Agaricomycetidae</taxon>
        <taxon>Atheliales</taxon>
        <taxon>Atheliaceae</taxon>
        <taxon>Athelia</taxon>
    </lineage>
</organism>
<proteinExistence type="predicted"/>
<dbReference type="Proteomes" id="UP000076532">
    <property type="component" value="Unassembled WGS sequence"/>
</dbReference>